<dbReference type="EMBL" id="QNBE01000027">
    <property type="protein sequence ID" value="RKX70799.1"/>
    <property type="molecule type" value="Genomic_DNA"/>
</dbReference>
<accession>A0A660SJ13</accession>
<evidence type="ECO:0000313" key="2">
    <source>
        <dbReference type="EMBL" id="RKX70799.1"/>
    </source>
</evidence>
<feature type="transmembrane region" description="Helical" evidence="1">
    <location>
        <begin position="114"/>
        <end position="132"/>
    </location>
</feature>
<dbReference type="PROSITE" id="PS51257">
    <property type="entry name" value="PROKAR_LIPOPROTEIN"/>
    <property type="match status" value="1"/>
</dbReference>
<evidence type="ECO:0000313" key="3">
    <source>
        <dbReference type="Proteomes" id="UP000268469"/>
    </source>
</evidence>
<organism evidence="2 3">
    <name type="scientific">candidate division WOR-3 bacterium</name>
    <dbReference type="NCBI Taxonomy" id="2052148"/>
    <lineage>
        <taxon>Bacteria</taxon>
        <taxon>Bacteria division WOR-3</taxon>
    </lineage>
</organism>
<name>A0A660SJ13_UNCW3</name>
<reference evidence="2 3" key="1">
    <citation type="submission" date="2018-06" db="EMBL/GenBank/DDBJ databases">
        <title>Extensive metabolic versatility and redundancy in microbially diverse, dynamic hydrothermal sediments.</title>
        <authorList>
            <person name="Dombrowski N."/>
            <person name="Teske A."/>
            <person name="Baker B.J."/>
        </authorList>
    </citation>
    <scope>NUCLEOTIDE SEQUENCE [LARGE SCALE GENOMIC DNA]</scope>
    <source>
        <strain evidence="2">B36_G15</strain>
    </source>
</reference>
<feature type="transmembrane region" description="Helical" evidence="1">
    <location>
        <begin position="31"/>
        <end position="50"/>
    </location>
</feature>
<evidence type="ECO:0000256" key="1">
    <source>
        <dbReference type="SAM" id="Phobius"/>
    </source>
</evidence>
<gene>
    <name evidence="2" type="ORF">DRP53_03810</name>
</gene>
<feature type="transmembrane region" description="Helical" evidence="1">
    <location>
        <begin position="62"/>
        <end position="83"/>
    </location>
</feature>
<feature type="transmembrane region" description="Helical" evidence="1">
    <location>
        <begin position="174"/>
        <end position="192"/>
    </location>
</feature>
<protein>
    <submittedName>
        <fullName evidence="2">Uncharacterized protein</fullName>
    </submittedName>
</protein>
<keyword evidence="1" id="KW-0812">Transmembrane</keyword>
<sequence>MGKKGLKTLLFVLLIFACAYMALVAVYRMNIIATIVAALVFLTMGIAFLLKSITIEDERKRNYYGIFSGLFLWAVFGEVFEHLGILEIANWRMFPILVVFLLVSFGVKRYLPTGVMFSLGHFGGIWFLHAIMINQFELLGRDHWSTYLGAAIFLSLAVFFGFRMKGSKGDNENMAYALALLLVAWSVLEYIWGWRLLPGPWVFAE</sequence>
<dbReference type="Proteomes" id="UP000268469">
    <property type="component" value="Unassembled WGS sequence"/>
</dbReference>
<keyword evidence="1" id="KW-1133">Transmembrane helix</keyword>
<dbReference type="AlphaFoldDB" id="A0A660SJ13"/>
<keyword evidence="1" id="KW-0472">Membrane</keyword>
<proteinExistence type="predicted"/>
<feature type="transmembrane region" description="Helical" evidence="1">
    <location>
        <begin position="144"/>
        <end position="162"/>
    </location>
</feature>
<comment type="caution">
    <text evidence="2">The sequence shown here is derived from an EMBL/GenBank/DDBJ whole genome shotgun (WGS) entry which is preliminary data.</text>
</comment>
<feature type="transmembrane region" description="Helical" evidence="1">
    <location>
        <begin position="89"/>
        <end position="107"/>
    </location>
</feature>